<gene>
    <name evidence="3" type="ORF">UXM345_LOCUS21525</name>
    <name evidence="2" type="ORF">XDN619_LOCUS6961</name>
</gene>
<comment type="caution">
    <text evidence="2">The sequence shown here is derived from an EMBL/GenBank/DDBJ whole genome shotgun (WGS) entry which is preliminary data.</text>
</comment>
<evidence type="ECO:0000313" key="3">
    <source>
        <dbReference type="EMBL" id="CAF4088607.1"/>
    </source>
</evidence>
<name>A0A816P095_9BILA</name>
<feature type="domain" description="CxC5 like cysteine cluster associated with KDZ" evidence="1">
    <location>
        <begin position="89"/>
        <end position="200"/>
    </location>
</feature>
<organism evidence="2 4">
    <name type="scientific">Rotaria magnacalcarata</name>
    <dbReference type="NCBI Taxonomy" id="392030"/>
    <lineage>
        <taxon>Eukaryota</taxon>
        <taxon>Metazoa</taxon>
        <taxon>Spiralia</taxon>
        <taxon>Gnathifera</taxon>
        <taxon>Rotifera</taxon>
        <taxon>Eurotatoria</taxon>
        <taxon>Bdelloidea</taxon>
        <taxon>Philodinida</taxon>
        <taxon>Philodinidae</taxon>
        <taxon>Rotaria</taxon>
    </lineage>
</organism>
<evidence type="ECO:0000313" key="4">
    <source>
        <dbReference type="Proteomes" id="UP000663887"/>
    </source>
</evidence>
<dbReference type="Pfam" id="PF18718">
    <property type="entry name" value="CxC5"/>
    <property type="match status" value="1"/>
</dbReference>
<dbReference type="EMBL" id="CAJOBF010003386">
    <property type="protein sequence ID" value="CAF4088607.1"/>
    <property type="molecule type" value="Genomic_DNA"/>
</dbReference>
<reference evidence="2" key="1">
    <citation type="submission" date="2021-02" db="EMBL/GenBank/DDBJ databases">
        <authorList>
            <person name="Nowell W R."/>
        </authorList>
    </citation>
    <scope>NUCLEOTIDE SEQUENCE</scope>
</reference>
<dbReference type="EMBL" id="CAJNRG010002003">
    <property type="protein sequence ID" value="CAF2042416.1"/>
    <property type="molecule type" value="Genomic_DNA"/>
</dbReference>
<dbReference type="InterPro" id="IPR041539">
    <property type="entry name" value="CxC5"/>
</dbReference>
<sequence length="494" mass="58495">MASTLQQLSLRINKHVPRRIYHTTYILNRIFQTKFLPEQIRIRLENWDLILPMYKDHIGGKSFEEIEKEIKNYCSTLYNNYSLSLLNCFIPLLTQCINSGCSKNNLSDPIPHHDVTIFCSGERFKKGTIFFKRCSKCSYKYFYNYYLRPDGQKMLTIHADDEIFAIFSNYGYEKRFLIQIDSDILFKHSGFSNCTNAFNHLNFQFEEKETVIMNRFHLQKTWFLWRLGHFCADENFRMPVPDQKDFHITLLERLPFIQQLFTKKWGKRDYHEFCKGKCSATIVLDGHQKATRRVCSIKNISIPSVDGTIRNVKVGCSATPAFKDKKCQEHLLVNESDEGPHLDINLVRKRRYLRAKRRTHRFRFKLRCKTLKSLQYKRILHRTSGIIAAVYNCGFICSLYELFGCESVTQVYNFLLYMCQHIENFPDVIIYDDACHLKLFIKNVNNFVRNTNAKQKIDKLKILCDKLHYKNHVDPWCRQNTNPYSDPIVNTTNT</sequence>
<dbReference type="Proteomes" id="UP000663842">
    <property type="component" value="Unassembled WGS sequence"/>
</dbReference>
<dbReference type="Proteomes" id="UP000663887">
    <property type="component" value="Unassembled WGS sequence"/>
</dbReference>
<evidence type="ECO:0000259" key="1">
    <source>
        <dbReference type="Pfam" id="PF18718"/>
    </source>
</evidence>
<accession>A0A816P095</accession>
<dbReference type="AlphaFoldDB" id="A0A816P095"/>
<proteinExistence type="predicted"/>
<evidence type="ECO:0000313" key="2">
    <source>
        <dbReference type="EMBL" id="CAF2042416.1"/>
    </source>
</evidence>
<protein>
    <recommendedName>
        <fullName evidence="1">CxC5 like cysteine cluster associated with KDZ domain-containing protein</fullName>
    </recommendedName>
</protein>